<evidence type="ECO:0000259" key="1">
    <source>
        <dbReference type="Pfam" id="PF01979"/>
    </source>
</evidence>
<dbReference type="Proteomes" id="UP000186583">
    <property type="component" value="Unassembled WGS sequence"/>
</dbReference>
<dbReference type="PANTHER" id="PTHR43135">
    <property type="entry name" value="ALPHA-D-RIBOSE 1-METHYLPHOSPHONATE 5-TRIPHOSPHATE DIPHOSPHATASE"/>
    <property type="match status" value="1"/>
</dbReference>
<sequence length="320" mass="34104">MTLESWVVVSHEPEGEEVQPSATAPHHDCWKTFEPSPVDDSDESNHKQECIFAGLLIPGHGEPIPHAAVGISSTNGSITFVGPQSQLPEWIALLTSIYVRYLLPGLWDCHTHFIGVTNVDFPDLLHTHPVAMGASIARGMHESLMTGFTSVRGVGSYAAEVAPLVEANLILGPHVFGAGAAIGIMGGSCDACTLPADFVYSRQGISSSGQHAWAGVTGLVITDGVEECRLAVRQQIRRGARCIKAVATGGVLSTTDDRKFRQYSGEELSILVQEASLQGRSVAVHAHGKDDTMAAIRAGAHTIEHTQLSTEATLTTRRQS</sequence>
<dbReference type="STRING" id="708187.A0A1Q8S1B0"/>
<dbReference type="EMBL" id="MPGH01000043">
    <property type="protein sequence ID" value="OLN95194.1"/>
    <property type="molecule type" value="Genomic_DNA"/>
</dbReference>
<dbReference type="SUPFAM" id="SSF51556">
    <property type="entry name" value="Metallo-dependent hydrolases"/>
    <property type="match status" value="1"/>
</dbReference>
<dbReference type="Gene3D" id="3.20.20.140">
    <property type="entry name" value="Metal-dependent hydrolases"/>
    <property type="match status" value="1"/>
</dbReference>
<gene>
    <name evidence="2" type="ORF">CCHL11_10395</name>
</gene>
<comment type="caution">
    <text evidence="2">The sequence shown here is derived from an EMBL/GenBank/DDBJ whole genome shotgun (WGS) entry which is preliminary data.</text>
</comment>
<evidence type="ECO:0000313" key="3">
    <source>
        <dbReference type="Proteomes" id="UP000186583"/>
    </source>
</evidence>
<dbReference type="InterPro" id="IPR032466">
    <property type="entry name" value="Metal_Hydrolase"/>
</dbReference>
<dbReference type="OrthoDB" id="194468at2759"/>
<reference evidence="2 3" key="1">
    <citation type="submission" date="2016-11" db="EMBL/GenBank/DDBJ databases">
        <title>Draft Genome Assembly of Colletotrichum chlorophyti a pathogen of herbaceous plants.</title>
        <authorList>
            <person name="Gan P."/>
            <person name="Narusaka M."/>
            <person name="Tsushima A."/>
            <person name="Narusaka Y."/>
            <person name="Takano Y."/>
            <person name="Shirasu K."/>
        </authorList>
    </citation>
    <scope>NUCLEOTIDE SEQUENCE [LARGE SCALE GENOMIC DNA]</scope>
    <source>
        <strain evidence="2 3">NTL11</strain>
    </source>
</reference>
<accession>A0A1Q8S1B0</accession>
<evidence type="ECO:0000313" key="2">
    <source>
        <dbReference type="EMBL" id="OLN95194.1"/>
    </source>
</evidence>
<dbReference type="PANTHER" id="PTHR43135:SF3">
    <property type="entry name" value="ALPHA-D-RIBOSE 1-METHYLPHOSPHONATE 5-TRIPHOSPHATE DIPHOSPHATASE"/>
    <property type="match status" value="1"/>
</dbReference>
<keyword evidence="3" id="KW-1185">Reference proteome</keyword>
<dbReference type="InterPro" id="IPR051781">
    <property type="entry name" value="Metallo-dep_Hydrolase"/>
</dbReference>
<dbReference type="GO" id="GO:0016787">
    <property type="term" value="F:hydrolase activity"/>
    <property type="evidence" value="ECO:0007669"/>
    <property type="project" value="InterPro"/>
</dbReference>
<name>A0A1Q8S1B0_9PEZI</name>
<dbReference type="AlphaFoldDB" id="A0A1Q8S1B0"/>
<dbReference type="Pfam" id="PF01979">
    <property type="entry name" value="Amidohydro_1"/>
    <property type="match status" value="1"/>
</dbReference>
<organism evidence="2 3">
    <name type="scientific">Colletotrichum chlorophyti</name>
    <dbReference type="NCBI Taxonomy" id="708187"/>
    <lineage>
        <taxon>Eukaryota</taxon>
        <taxon>Fungi</taxon>
        <taxon>Dikarya</taxon>
        <taxon>Ascomycota</taxon>
        <taxon>Pezizomycotina</taxon>
        <taxon>Sordariomycetes</taxon>
        <taxon>Hypocreomycetidae</taxon>
        <taxon>Glomerellales</taxon>
        <taxon>Glomerellaceae</taxon>
        <taxon>Colletotrichum</taxon>
    </lineage>
</organism>
<protein>
    <recommendedName>
        <fullName evidence="1">Amidohydrolase-related domain-containing protein</fullName>
    </recommendedName>
</protein>
<dbReference type="InterPro" id="IPR006680">
    <property type="entry name" value="Amidohydro-rel"/>
</dbReference>
<proteinExistence type="predicted"/>
<feature type="domain" description="Amidohydrolase-related" evidence="1">
    <location>
        <begin position="101"/>
        <end position="309"/>
    </location>
</feature>